<protein>
    <recommendedName>
        <fullName evidence="7">Autophagy-related protein 18b</fullName>
    </recommendedName>
</protein>
<evidence type="ECO:0000256" key="3">
    <source>
        <dbReference type="ARBA" id="ARBA00022737"/>
    </source>
</evidence>
<accession>A0AA38L710</accession>
<dbReference type="OMA" id="HCQINAH"/>
<dbReference type="Proteomes" id="UP000824469">
    <property type="component" value="Unassembled WGS sequence"/>
</dbReference>
<dbReference type="SUPFAM" id="SSF50978">
    <property type="entry name" value="WD40 repeat-like"/>
    <property type="match status" value="1"/>
</dbReference>
<keyword evidence="6" id="KW-1185">Reference proteome</keyword>
<dbReference type="PANTHER" id="PTHR11227">
    <property type="entry name" value="WD-REPEAT PROTEIN INTERACTING WITH PHOSPHOINOSIDES WIPI -RELATED"/>
    <property type="match status" value="1"/>
</dbReference>
<dbReference type="InterPro" id="IPR015943">
    <property type="entry name" value="WD40/YVTN_repeat-like_dom_sf"/>
</dbReference>
<name>A0AA38L710_TAXCH</name>
<dbReference type="SMART" id="SM00320">
    <property type="entry name" value="WD40"/>
    <property type="match status" value="2"/>
</dbReference>
<evidence type="ECO:0000256" key="1">
    <source>
        <dbReference type="ARBA" id="ARBA00004623"/>
    </source>
</evidence>
<evidence type="ECO:0008006" key="7">
    <source>
        <dbReference type="Google" id="ProtNLM"/>
    </source>
</evidence>
<evidence type="ECO:0000256" key="4">
    <source>
        <dbReference type="ARBA" id="ARBA00025740"/>
    </source>
</evidence>
<evidence type="ECO:0000256" key="2">
    <source>
        <dbReference type="ARBA" id="ARBA00022574"/>
    </source>
</evidence>
<dbReference type="InterPro" id="IPR036322">
    <property type="entry name" value="WD40_repeat_dom_sf"/>
</dbReference>
<organism evidence="5 6">
    <name type="scientific">Taxus chinensis</name>
    <name type="common">Chinese yew</name>
    <name type="synonym">Taxus wallichiana var. chinensis</name>
    <dbReference type="NCBI Taxonomy" id="29808"/>
    <lineage>
        <taxon>Eukaryota</taxon>
        <taxon>Viridiplantae</taxon>
        <taxon>Streptophyta</taxon>
        <taxon>Embryophyta</taxon>
        <taxon>Tracheophyta</taxon>
        <taxon>Spermatophyta</taxon>
        <taxon>Pinopsida</taxon>
        <taxon>Pinidae</taxon>
        <taxon>Conifers II</taxon>
        <taxon>Cupressales</taxon>
        <taxon>Taxaceae</taxon>
        <taxon>Taxus</taxon>
    </lineage>
</organism>
<reference evidence="5 6" key="1">
    <citation type="journal article" date="2021" name="Nat. Plants">
        <title>The Taxus genome provides insights into paclitaxel biosynthesis.</title>
        <authorList>
            <person name="Xiong X."/>
            <person name="Gou J."/>
            <person name="Liao Q."/>
            <person name="Li Y."/>
            <person name="Zhou Q."/>
            <person name="Bi G."/>
            <person name="Li C."/>
            <person name="Du R."/>
            <person name="Wang X."/>
            <person name="Sun T."/>
            <person name="Guo L."/>
            <person name="Liang H."/>
            <person name="Lu P."/>
            <person name="Wu Y."/>
            <person name="Zhang Z."/>
            <person name="Ro D.K."/>
            <person name="Shang Y."/>
            <person name="Huang S."/>
            <person name="Yan J."/>
        </authorList>
    </citation>
    <scope>NUCLEOTIDE SEQUENCE [LARGE SCALE GENOMIC DNA]</scope>
    <source>
        <strain evidence="5">Ta-2019</strain>
    </source>
</reference>
<dbReference type="GO" id="GO:0034045">
    <property type="term" value="C:phagophore assembly site membrane"/>
    <property type="evidence" value="ECO:0007669"/>
    <property type="project" value="UniProtKB-SubCell"/>
</dbReference>
<gene>
    <name evidence="5" type="ORF">KI387_022865</name>
</gene>
<evidence type="ECO:0000313" key="5">
    <source>
        <dbReference type="EMBL" id="KAH9314238.1"/>
    </source>
</evidence>
<dbReference type="EMBL" id="JAHRHJ020000005">
    <property type="protein sequence ID" value="KAH9314238.1"/>
    <property type="molecule type" value="Genomic_DNA"/>
</dbReference>
<dbReference type="Pfam" id="PF21032">
    <property type="entry name" value="PROPPIN"/>
    <property type="match status" value="1"/>
</dbReference>
<dbReference type="Gene3D" id="2.130.10.10">
    <property type="entry name" value="YVTN repeat-like/Quinoprotein amine dehydrogenase"/>
    <property type="match status" value="1"/>
</dbReference>
<dbReference type="InterPro" id="IPR048720">
    <property type="entry name" value="PROPPIN"/>
</dbReference>
<comment type="subcellular location">
    <subcellularLocation>
        <location evidence="1">Preautophagosomal structure membrane</location>
        <topology evidence="1">Peripheral membrane protein</topology>
    </subcellularLocation>
</comment>
<dbReference type="AlphaFoldDB" id="A0AA38L710"/>
<proteinExistence type="inferred from homology"/>
<comment type="caution">
    <text evidence="5">The sequence shown here is derived from an EMBL/GenBank/DDBJ whole genome shotgun (WGS) entry which is preliminary data.</text>
</comment>
<sequence>MATQQRLLNASFNQDNSCFSICKSDGYKIFNCEGGNLCYQKADGAISIAEMLYSSSLLAIVGAGEQPALSPRRLCLFNTVTGTFLKELNFVTAILAIRLNRKRLIVVLEASTYIYDLNNLSILDSIGTVPNPKGLCAFSPEEDSCYLALPANTDKGLVLIYNVNELHSHCQINAHRSPLAAMALSSDGAYIATASEQGTVIRVYLVSRPSEKFTFRRGTYPAAIHSLSFGPPSQLPRLLVATSSSGSVHVFTLGLMTAERNRRSTGLLATVIPTSLNDALEPPYHHVVLHNVLPKVVKSRAIVCNSEEVSMVNGMGLTTNTLRAQILTIAYNGYFNDYSFSLSQD</sequence>
<dbReference type="InterPro" id="IPR001680">
    <property type="entry name" value="WD40_rpt"/>
</dbReference>
<keyword evidence="2" id="KW-0853">WD repeat</keyword>
<keyword evidence="3" id="KW-0677">Repeat</keyword>
<feature type="non-terminal residue" evidence="5">
    <location>
        <position position="1"/>
    </location>
</feature>
<evidence type="ECO:0000313" key="6">
    <source>
        <dbReference type="Proteomes" id="UP000824469"/>
    </source>
</evidence>
<comment type="similarity">
    <text evidence="4">Belongs to the WD repeat PROPPIN family.</text>
</comment>